<keyword evidence="3" id="KW-1185">Reference proteome</keyword>
<keyword evidence="1" id="KW-1133">Transmembrane helix</keyword>
<dbReference type="InterPro" id="IPR009781">
    <property type="entry name" value="DUF1345"/>
</dbReference>
<feature type="transmembrane region" description="Helical" evidence="1">
    <location>
        <begin position="191"/>
        <end position="211"/>
    </location>
</feature>
<name>A0A5S4V554_9MICO</name>
<gene>
    <name evidence="2" type="ORF">FYC51_06375</name>
</gene>
<reference evidence="2 3" key="1">
    <citation type="submission" date="2019-08" db="EMBL/GenBank/DDBJ databases">
        <authorList>
            <person name="Hu J."/>
        </authorList>
    </citation>
    <scope>NUCLEOTIDE SEQUENCE [LARGE SCALE GENOMIC DNA]</scope>
    <source>
        <strain evidence="2 3">NEAU-184</strain>
    </source>
</reference>
<feature type="transmembrane region" description="Helical" evidence="1">
    <location>
        <begin position="77"/>
        <end position="97"/>
    </location>
</feature>
<organism evidence="2 3">
    <name type="scientific">Agromyces mariniharenae</name>
    <dbReference type="NCBI Taxonomy" id="2604423"/>
    <lineage>
        <taxon>Bacteria</taxon>
        <taxon>Bacillati</taxon>
        <taxon>Actinomycetota</taxon>
        <taxon>Actinomycetes</taxon>
        <taxon>Micrococcales</taxon>
        <taxon>Microbacteriaceae</taxon>
        <taxon>Agromyces</taxon>
    </lineage>
</organism>
<evidence type="ECO:0000313" key="3">
    <source>
        <dbReference type="Proteomes" id="UP000325243"/>
    </source>
</evidence>
<dbReference type="Proteomes" id="UP000325243">
    <property type="component" value="Unassembled WGS sequence"/>
</dbReference>
<sequence length="212" mass="22738">MSRSSPPPTLVRAIVAIIAGAVAAAATAPFLGYVAGFLVGWSVLALTSVVWVVVMVWPMDASRTREHARREDPGRRLARLIALVGSLVGLGAVAVVLLQTQNRSEAEAFLLAGIAVVSVVSSWALVQVDYMLRIAARYYADPVGGIDFNQDEDPQYTDFVYFAVGLGMTYQVADTNVRTNEIRRIVIAQTLLAYLFGSVILASIINLVAGIV</sequence>
<feature type="transmembrane region" description="Helical" evidence="1">
    <location>
        <begin position="109"/>
        <end position="128"/>
    </location>
</feature>
<dbReference type="RefSeq" id="WP_148732777.1">
    <property type="nucleotide sequence ID" value="NZ_VSSB01000001.1"/>
</dbReference>
<dbReference type="EMBL" id="VSSB01000001">
    <property type="protein sequence ID" value="TYL53308.1"/>
    <property type="molecule type" value="Genomic_DNA"/>
</dbReference>
<keyword evidence="1" id="KW-0472">Membrane</keyword>
<keyword evidence="1" id="KW-0812">Transmembrane</keyword>
<protein>
    <submittedName>
        <fullName evidence="2">DUF1345 domain-containing protein</fullName>
    </submittedName>
</protein>
<comment type="caution">
    <text evidence="2">The sequence shown here is derived from an EMBL/GenBank/DDBJ whole genome shotgun (WGS) entry which is preliminary data.</text>
</comment>
<accession>A0A5S4V554</accession>
<feature type="transmembrane region" description="Helical" evidence="1">
    <location>
        <begin position="35"/>
        <end position="57"/>
    </location>
</feature>
<dbReference type="Pfam" id="PF07077">
    <property type="entry name" value="DUF1345"/>
    <property type="match status" value="1"/>
</dbReference>
<dbReference type="AlphaFoldDB" id="A0A5S4V554"/>
<evidence type="ECO:0000313" key="2">
    <source>
        <dbReference type="EMBL" id="TYL53308.1"/>
    </source>
</evidence>
<evidence type="ECO:0000256" key="1">
    <source>
        <dbReference type="SAM" id="Phobius"/>
    </source>
</evidence>
<proteinExistence type="predicted"/>